<gene>
    <name evidence="1" type="ORF">MCOR_56791</name>
</gene>
<proteinExistence type="predicted"/>
<reference evidence="1 2" key="1">
    <citation type="submission" date="2020-06" db="EMBL/GenBank/DDBJ databases">
        <authorList>
            <person name="Li R."/>
            <person name="Bekaert M."/>
        </authorList>
    </citation>
    <scope>NUCLEOTIDE SEQUENCE [LARGE SCALE GENOMIC DNA]</scope>
    <source>
        <strain evidence="2">wild</strain>
    </source>
</reference>
<dbReference type="Proteomes" id="UP000507470">
    <property type="component" value="Unassembled WGS sequence"/>
</dbReference>
<name>A0A6J8EZK5_MYTCO</name>
<sequence>MFRLQIVQICVLKINVKWTLKISRKAPPTTVEMQSTEHINIDLCTSGFRSSRNKCSVVNIEDNNADKKHDLHSTFMFRKTVDNCSGSSVTNSCDKSKVSRDKTISTEECKSDNNDLHNVDNVSTDENADLFSKFVLKRSMSDNDKLIGKIEKKWSTYNI</sequence>
<organism evidence="1 2">
    <name type="scientific">Mytilus coruscus</name>
    <name type="common">Sea mussel</name>
    <dbReference type="NCBI Taxonomy" id="42192"/>
    <lineage>
        <taxon>Eukaryota</taxon>
        <taxon>Metazoa</taxon>
        <taxon>Spiralia</taxon>
        <taxon>Lophotrochozoa</taxon>
        <taxon>Mollusca</taxon>
        <taxon>Bivalvia</taxon>
        <taxon>Autobranchia</taxon>
        <taxon>Pteriomorphia</taxon>
        <taxon>Mytilida</taxon>
        <taxon>Mytiloidea</taxon>
        <taxon>Mytilidae</taxon>
        <taxon>Mytilinae</taxon>
        <taxon>Mytilus</taxon>
    </lineage>
</organism>
<evidence type="ECO:0000313" key="2">
    <source>
        <dbReference type="Proteomes" id="UP000507470"/>
    </source>
</evidence>
<protein>
    <submittedName>
        <fullName evidence="1">Uncharacterized protein</fullName>
    </submittedName>
</protein>
<dbReference type="AlphaFoldDB" id="A0A6J8EZK5"/>
<evidence type="ECO:0000313" key="1">
    <source>
        <dbReference type="EMBL" id="CAC5424925.1"/>
    </source>
</evidence>
<keyword evidence="2" id="KW-1185">Reference proteome</keyword>
<accession>A0A6J8EZK5</accession>
<dbReference type="EMBL" id="CACVKT020010119">
    <property type="protein sequence ID" value="CAC5424925.1"/>
    <property type="molecule type" value="Genomic_DNA"/>
</dbReference>